<proteinExistence type="predicted"/>
<keyword evidence="2" id="KW-1185">Reference proteome</keyword>
<gene>
    <name evidence="1" type="ORF">LMG28688_03751</name>
</gene>
<organism evidence="1 2">
    <name type="scientific">Paraburkholderia caffeinitolerans</name>
    <dbReference type="NCBI Taxonomy" id="1723730"/>
    <lineage>
        <taxon>Bacteria</taxon>
        <taxon>Pseudomonadati</taxon>
        <taxon>Pseudomonadota</taxon>
        <taxon>Betaproteobacteria</taxon>
        <taxon>Burkholderiales</taxon>
        <taxon>Burkholderiaceae</taxon>
        <taxon>Paraburkholderia</taxon>
    </lineage>
</organism>
<reference evidence="1 2" key="1">
    <citation type="submission" date="2020-04" db="EMBL/GenBank/DDBJ databases">
        <authorList>
            <person name="De Canck E."/>
        </authorList>
    </citation>
    <scope>NUCLEOTIDE SEQUENCE [LARGE SCALE GENOMIC DNA]</scope>
    <source>
        <strain evidence="1 2">LMG 28688</strain>
    </source>
</reference>
<dbReference type="EMBL" id="CADIKL010000018">
    <property type="protein sequence ID" value="CAB3793569.1"/>
    <property type="molecule type" value="Genomic_DNA"/>
</dbReference>
<evidence type="ECO:0000313" key="2">
    <source>
        <dbReference type="Proteomes" id="UP000494119"/>
    </source>
</evidence>
<name>A0A6J5G4J5_9BURK</name>
<dbReference type="Proteomes" id="UP000494119">
    <property type="component" value="Unassembled WGS sequence"/>
</dbReference>
<dbReference type="AlphaFoldDB" id="A0A6J5G4J5"/>
<evidence type="ECO:0008006" key="3">
    <source>
        <dbReference type="Google" id="ProtNLM"/>
    </source>
</evidence>
<sequence>MLTLRCLENEFLAEDEEPSRFIFENSGKLLLTHEDDEEVEIGSFSVKYVDVTGAITEGESIFDVFDSDSTCIQYFEALYGTDEDIKPRVARLAHGDSCLWNPSLLILDRLVVHREYRGSGLGLVALRGLIHRFRTGAGLIALKAFPLQFEGNHREKPEGSDEIKLGYDQFDVPMPKASSKLRSYYRQVGFVQVPRTPFMVRSP</sequence>
<evidence type="ECO:0000313" key="1">
    <source>
        <dbReference type="EMBL" id="CAB3793569.1"/>
    </source>
</evidence>
<dbReference type="RefSeq" id="WP_129563993.1">
    <property type="nucleotide sequence ID" value="NZ_CADIKL010000018.1"/>
</dbReference>
<protein>
    <recommendedName>
        <fullName evidence="3">N-acetyltransferase domain-containing protein</fullName>
    </recommendedName>
</protein>
<accession>A0A6J5G4J5</accession>